<dbReference type="InterPro" id="IPR050098">
    <property type="entry name" value="TFPI/VKTCI-like"/>
</dbReference>
<dbReference type="PANTHER" id="PTHR10083">
    <property type="entry name" value="KUNITZ-TYPE PROTEASE INHIBITOR-RELATED"/>
    <property type="match status" value="1"/>
</dbReference>
<protein>
    <submittedName>
        <fullName evidence="4">Conotoxin superfamily conkunitzin 3</fullName>
    </submittedName>
</protein>
<sequence length="88" mass="9715">MEGRRFAAVLILTLCMLAPGAVASRRKARPSVCNEPADKGPCKGSERKFFFDITSRQCKMFTYGGCEGNGNNFNRTYDCLKMCVYSAG</sequence>
<dbReference type="PRINTS" id="PR00759">
    <property type="entry name" value="BASICPTASE"/>
</dbReference>
<dbReference type="Gene3D" id="4.10.410.10">
    <property type="entry name" value="Pancreatic trypsin inhibitor Kunitz domain"/>
    <property type="match status" value="1"/>
</dbReference>
<dbReference type="InterPro" id="IPR036880">
    <property type="entry name" value="Kunitz_BPTI_sf"/>
</dbReference>
<dbReference type="InterPro" id="IPR020901">
    <property type="entry name" value="Prtase_inh_Kunz-CS"/>
</dbReference>
<dbReference type="SMART" id="SM00131">
    <property type="entry name" value="KU"/>
    <property type="match status" value="1"/>
</dbReference>
<keyword evidence="1" id="KW-1015">Disulfide bond</keyword>
<feature type="chain" id="PRO_5025641811" evidence="2">
    <location>
        <begin position="24"/>
        <end position="88"/>
    </location>
</feature>
<dbReference type="AlphaFoldDB" id="A0A679P8Y7"/>
<evidence type="ECO:0000259" key="3">
    <source>
        <dbReference type="PROSITE" id="PS50279"/>
    </source>
</evidence>
<dbReference type="InterPro" id="IPR002223">
    <property type="entry name" value="Kunitz_BPTI"/>
</dbReference>
<feature type="domain" description="BPTI/Kunitz inhibitor" evidence="3">
    <location>
        <begin position="33"/>
        <end position="83"/>
    </location>
</feature>
<dbReference type="GO" id="GO:0004867">
    <property type="term" value="F:serine-type endopeptidase inhibitor activity"/>
    <property type="evidence" value="ECO:0007669"/>
    <property type="project" value="InterPro"/>
</dbReference>
<accession>A0A679P8Y7</accession>
<reference evidence="4" key="1">
    <citation type="journal article" date="2019" name="Mar. Drugs">
        <title>Conotoxin diversity in the venom gland transcriptome of the Magician's Cone, Pionoconus magus.</title>
        <authorList>
            <person name="Pardos-Blas J.R."/>
            <person name="Irisarri I."/>
            <person name="Abalde S."/>
            <person name="Tenorio M.J."/>
            <person name="Zardoya R."/>
        </authorList>
    </citation>
    <scope>NUCLEOTIDE SEQUENCE</scope>
    <source>
        <strain evidence="4">PMAG042</strain>
        <tissue evidence="4">Venom gland</tissue>
    </source>
</reference>
<dbReference type="PROSITE" id="PS00280">
    <property type="entry name" value="BPTI_KUNITZ_1"/>
    <property type="match status" value="1"/>
</dbReference>
<name>A0A679P8Y7_CONMA</name>
<dbReference type="FunFam" id="4.10.410.10:FF:000004">
    <property type="entry name" value="Tissue factor pathway inhibitor"/>
    <property type="match status" value="1"/>
</dbReference>
<dbReference type="PROSITE" id="PS50279">
    <property type="entry name" value="BPTI_KUNITZ_2"/>
    <property type="match status" value="1"/>
</dbReference>
<dbReference type="PANTHER" id="PTHR10083:SF374">
    <property type="entry name" value="BPTI_KUNITZ INHIBITOR DOMAIN-CONTAINING PROTEIN"/>
    <property type="match status" value="1"/>
</dbReference>
<feature type="signal peptide" evidence="2">
    <location>
        <begin position="1"/>
        <end position="23"/>
    </location>
</feature>
<dbReference type="EMBL" id="BK011207">
    <property type="protein sequence ID" value="DAC80555.1"/>
    <property type="molecule type" value="mRNA"/>
</dbReference>
<evidence type="ECO:0000256" key="1">
    <source>
        <dbReference type="ARBA" id="ARBA00023157"/>
    </source>
</evidence>
<keyword evidence="2" id="KW-0732">Signal</keyword>
<proteinExistence type="evidence at transcript level"/>
<dbReference type="Pfam" id="PF00014">
    <property type="entry name" value="Kunitz_BPTI"/>
    <property type="match status" value="1"/>
</dbReference>
<evidence type="ECO:0000313" key="4">
    <source>
        <dbReference type="EMBL" id="DAC80555.1"/>
    </source>
</evidence>
<evidence type="ECO:0000256" key="2">
    <source>
        <dbReference type="SAM" id="SignalP"/>
    </source>
</evidence>
<dbReference type="CDD" id="cd00109">
    <property type="entry name" value="Kunitz-type"/>
    <property type="match status" value="1"/>
</dbReference>
<organism evidence="4">
    <name type="scientific">Conus magus</name>
    <name type="common">Magical cone</name>
    <dbReference type="NCBI Taxonomy" id="6492"/>
    <lineage>
        <taxon>Eukaryota</taxon>
        <taxon>Metazoa</taxon>
        <taxon>Spiralia</taxon>
        <taxon>Lophotrochozoa</taxon>
        <taxon>Mollusca</taxon>
        <taxon>Gastropoda</taxon>
        <taxon>Caenogastropoda</taxon>
        <taxon>Neogastropoda</taxon>
        <taxon>Conoidea</taxon>
        <taxon>Conidae</taxon>
        <taxon>Conus</taxon>
        <taxon>Pionoconus</taxon>
    </lineage>
</organism>
<dbReference type="SUPFAM" id="SSF57362">
    <property type="entry name" value="BPTI-like"/>
    <property type="match status" value="1"/>
</dbReference>
<dbReference type="GO" id="GO:0005615">
    <property type="term" value="C:extracellular space"/>
    <property type="evidence" value="ECO:0007669"/>
    <property type="project" value="TreeGrafter"/>
</dbReference>